<keyword evidence="2" id="KW-1185">Reference proteome</keyword>
<dbReference type="EMBL" id="KQ981523">
    <property type="protein sequence ID" value="KYN40510.1"/>
    <property type="molecule type" value="Genomic_DNA"/>
</dbReference>
<dbReference type="Proteomes" id="UP000078541">
    <property type="component" value="Unassembled WGS sequence"/>
</dbReference>
<feature type="non-terminal residue" evidence="1">
    <location>
        <position position="1"/>
    </location>
</feature>
<name>A0A195FIL9_9HYME</name>
<proteinExistence type="predicted"/>
<dbReference type="AlphaFoldDB" id="A0A195FIL9"/>
<sequence length="90" mass="10048">ARNKGMNERAERQESLQIVGHPLQKRMPEDHAFPGMVILAVLKEINLNFWCPTCCSPVNAFLIPGGTPCIQMSYKHGIESIANRMPNGSR</sequence>
<protein>
    <submittedName>
        <fullName evidence="1">Uncharacterized protein</fullName>
    </submittedName>
</protein>
<gene>
    <name evidence="1" type="ORF">ALC56_05455</name>
</gene>
<reference evidence="1 2" key="1">
    <citation type="submission" date="2016-03" db="EMBL/GenBank/DDBJ databases">
        <title>Trachymyrmex septentrionalis WGS genome.</title>
        <authorList>
            <person name="Nygaard S."/>
            <person name="Hu H."/>
            <person name="Boomsma J."/>
            <person name="Zhang G."/>
        </authorList>
    </citation>
    <scope>NUCLEOTIDE SEQUENCE [LARGE SCALE GENOMIC DNA]</scope>
    <source>
        <strain evidence="1">Tsep2-gDNA-1</strain>
        <tissue evidence="1">Whole body</tissue>
    </source>
</reference>
<organism evidence="1 2">
    <name type="scientific">Trachymyrmex septentrionalis</name>
    <dbReference type="NCBI Taxonomy" id="34720"/>
    <lineage>
        <taxon>Eukaryota</taxon>
        <taxon>Metazoa</taxon>
        <taxon>Ecdysozoa</taxon>
        <taxon>Arthropoda</taxon>
        <taxon>Hexapoda</taxon>
        <taxon>Insecta</taxon>
        <taxon>Pterygota</taxon>
        <taxon>Neoptera</taxon>
        <taxon>Endopterygota</taxon>
        <taxon>Hymenoptera</taxon>
        <taxon>Apocrita</taxon>
        <taxon>Aculeata</taxon>
        <taxon>Formicoidea</taxon>
        <taxon>Formicidae</taxon>
        <taxon>Myrmicinae</taxon>
        <taxon>Trachymyrmex</taxon>
    </lineage>
</organism>
<evidence type="ECO:0000313" key="2">
    <source>
        <dbReference type="Proteomes" id="UP000078541"/>
    </source>
</evidence>
<accession>A0A195FIL9</accession>
<evidence type="ECO:0000313" key="1">
    <source>
        <dbReference type="EMBL" id="KYN40510.1"/>
    </source>
</evidence>